<comment type="caution">
    <text evidence="7">The sequence shown here is derived from an EMBL/GenBank/DDBJ whole genome shotgun (WGS) entry which is preliminary data.</text>
</comment>
<evidence type="ECO:0000256" key="5">
    <source>
        <dbReference type="ARBA" id="ARBA00023014"/>
    </source>
</evidence>
<dbReference type="InterPro" id="IPR036922">
    <property type="entry name" value="Rieske_2Fe-2S_sf"/>
</dbReference>
<evidence type="ECO:0000259" key="6">
    <source>
        <dbReference type="PROSITE" id="PS51296"/>
    </source>
</evidence>
<reference evidence="7 8" key="1">
    <citation type="submission" date="2023-04" db="EMBL/GenBank/DDBJ databases">
        <title>Forest soil microbial communities from Buena Vista Peninsula, Colon Province, Panama.</title>
        <authorList>
            <person name="Bouskill N."/>
        </authorList>
    </citation>
    <scope>NUCLEOTIDE SEQUENCE [LARGE SCALE GENOMIC DNA]</scope>
    <source>
        <strain evidence="7 8">CFH S0262</strain>
    </source>
</reference>
<dbReference type="Pfam" id="PF00355">
    <property type="entry name" value="Rieske"/>
    <property type="match status" value="1"/>
</dbReference>
<dbReference type="EMBL" id="JARXVC010000004">
    <property type="protein sequence ID" value="MDH6280933.1"/>
    <property type="molecule type" value="Genomic_DNA"/>
</dbReference>
<keyword evidence="8" id="KW-1185">Reference proteome</keyword>
<protein>
    <submittedName>
        <fullName evidence="7">Phenylpropionate dioxygenase-like ring-hydroxylating dioxygenase large terminal subunit</fullName>
    </submittedName>
</protein>
<keyword evidence="1" id="KW-0001">2Fe-2S</keyword>
<dbReference type="InterPro" id="IPR050584">
    <property type="entry name" value="Cholesterol_7-desaturase"/>
</dbReference>
<sequence length="133" mass="14710">MHAGVHAPKKETRVAEWQCLGTADDYRDGKPHAVRAFDTDLVAFSDRAGVIHILDSRCPHMGADLSNGRVVGDNIDCPAHRWRWNGKGRCVGGSPKLLPIRSWTSEERDGLLYLQASDAPPTGRPIRAANAWW</sequence>
<name>A0ABT6M9E3_9NOCA</name>
<keyword evidence="4" id="KW-0408">Iron</keyword>
<evidence type="ECO:0000256" key="1">
    <source>
        <dbReference type="ARBA" id="ARBA00022714"/>
    </source>
</evidence>
<evidence type="ECO:0000313" key="8">
    <source>
        <dbReference type="Proteomes" id="UP001160334"/>
    </source>
</evidence>
<gene>
    <name evidence="7" type="ORF">M2280_002146</name>
</gene>
<dbReference type="PROSITE" id="PS51296">
    <property type="entry name" value="RIESKE"/>
    <property type="match status" value="1"/>
</dbReference>
<dbReference type="Gene3D" id="2.102.10.10">
    <property type="entry name" value="Rieske [2Fe-2S] iron-sulphur domain"/>
    <property type="match status" value="1"/>
</dbReference>
<proteinExistence type="predicted"/>
<evidence type="ECO:0000313" key="7">
    <source>
        <dbReference type="EMBL" id="MDH6280933.1"/>
    </source>
</evidence>
<organism evidence="7 8">
    <name type="scientific">Prescottella agglutinans</name>
    <dbReference type="NCBI Taxonomy" id="1644129"/>
    <lineage>
        <taxon>Bacteria</taxon>
        <taxon>Bacillati</taxon>
        <taxon>Actinomycetota</taxon>
        <taxon>Actinomycetes</taxon>
        <taxon>Mycobacteriales</taxon>
        <taxon>Nocardiaceae</taxon>
        <taxon>Prescottella</taxon>
    </lineage>
</organism>
<keyword evidence="5" id="KW-0411">Iron-sulfur</keyword>
<dbReference type="SUPFAM" id="SSF50022">
    <property type="entry name" value="ISP domain"/>
    <property type="match status" value="1"/>
</dbReference>
<dbReference type="PANTHER" id="PTHR21266">
    <property type="entry name" value="IRON-SULFUR DOMAIN CONTAINING PROTEIN"/>
    <property type="match status" value="1"/>
</dbReference>
<accession>A0ABT6M9E3</accession>
<feature type="domain" description="Rieske" evidence="6">
    <location>
        <begin position="17"/>
        <end position="114"/>
    </location>
</feature>
<evidence type="ECO:0000256" key="4">
    <source>
        <dbReference type="ARBA" id="ARBA00023004"/>
    </source>
</evidence>
<keyword evidence="3" id="KW-0560">Oxidoreductase</keyword>
<evidence type="ECO:0000256" key="3">
    <source>
        <dbReference type="ARBA" id="ARBA00023002"/>
    </source>
</evidence>
<dbReference type="InterPro" id="IPR017941">
    <property type="entry name" value="Rieske_2Fe-2S"/>
</dbReference>
<dbReference type="Proteomes" id="UP001160334">
    <property type="component" value="Unassembled WGS sequence"/>
</dbReference>
<dbReference type="PANTHER" id="PTHR21266:SF60">
    <property type="entry name" value="3-KETOSTEROID-9-ALPHA-MONOOXYGENASE, OXYGENASE COMPONENT"/>
    <property type="match status" value="1"/>
</dbReference>
<evidence type="ECO:0000256" key="2">
    <source>
        <dbReference type="ARBA" id="ARBA00022723"/>
    </source>
</evidence>
<keyword evidence="2" id="KW-0479">Metal-binding</keyword>